<sequence>MEQAGLIKAPLGQFLGFDCSEEFFHCRWQSDGYRTYKKQCKTGLVYDVLGTQNCNYDYNVKTCGINRGAMACNGTDFLCSFSEQCLPLSMRCDGHYDCTLEEYEQNCPLCTAGEFACIVSEQCIPIDRSAMTTQMSENVMVMFSIRLIKDYKLVTVCGHGLFHCSKSDECIPVDERSFSSNPIPAVPISQPMIMPRPAISPREEEYEYEEEEPEQPPVQQSASPSFPMLSLPNLPVRTRPTNPPTRPPTRKPTTSSPRTTTTTLPPIPVAPVITSVPVSVPAPAVASQPKPNTRPSRPTFSKPKPKIHQPKIQQPEQPAPASPQKHIIVQPTYVEVTAKSSQPKTNTTQTQTSSTASKIKEAGSQTTPRTKYGTRPAGDEKIVIRPIGMAGIRPRNQKTSQMYSKQHLKAGTSTEKAFIVEVTASPRGASQAAVQSEQMSKLMPQAAMALTYPPVTQAPPPPLVQAAVNSPSVNRMKDRILSQLGSQFSEGISPELFAKIEKMLTAELNNGEFAPPARRRKPASGNQEDEE</sequence>
<organism evidence="5 6">
    <name type="scientific">Diploscapter pachys</name>
    <dbReference type="NCBI Taxonomy" id="2018661"/>
    <lineage>
        <taxon>Eukaryota</taxon>
        <taxon>Metazoa</taxon>
        <taxon>Ecdysozoa</taxon>
        <taxon>Nematoda</taxon>
        <taxon>Chromadorea</taxon>
        <taxon>Rhabditida</taxon>
        <taxon>Rhabditina</taxon>
        <taxon>Rhabditomorpha</taxon>
        <taxon>Rhabditoidea</taxon>
        <taxon>Rhabditidae</taxon>
        <taxon>Diploscapter</taxon>
    </lineage>
</organism>
<dbReference type="AlphaFoldDB" id="A0A2A2KZ01"/>
<feature type="compositionally biased region" description="Low complexity" evidence="3">
    <location>
        <begin position="251"/>
        <end position="270"/>
    </location>
</feature>
<evidence type="ECO:0000256" key="3">
    <source>
        <dbReference type="SAM" id="MobiDB-lite"/>
    </source>
</evidence>
<proteinExistence type="predicted"/>
<dbReference type="InterPro" id="IPR002557">
    <property type="entry name" value="Chitin-bd_dom"/>
</dbReference>
<dbReference type="InterPro" id="IPR002172">
    <property type="entry name" value="LDrepeatLR_classA_rpt"/>
</dbReference>
<evidence type="ECO:0000256" key="1">
    <source>
        <dbReference type="ARBA" id="ARBA00023157"/>
    </source>
</evidence>
<reference evidence="5 6" key="1">
    <citation type="journal article" date="2017" name="Curr. Biol.">
        <title>Genome architecture and evolution of a unichromosomal asexual nematode.</title>
        <authorList>
            <person name="Fradin H."/>
            <person name="Zegar C."/>
            <person name="Gutwein M."/>
            <person name="Lucas J."/>
            <person name="Kovtun M."/>
            <person name="Corcoran D."/>
            <person name="Baugh L.R."/>
            <person name="Kiontke K."/>
            <person name="Gunsalus K."/>
            <person name="Fitch D.H."/>
            <person name="Piano F."/>
        </authorList>
    </citation>
    <scope>NUCLEOTIDE SEQUENCE [LARGE SCALE GENOMIC DNA]</scope>
    <source>
        <strain evidence="5">PF1309</strain>
    </source>
</reference>
<comment type="caution">
    <text evidence="2">Lacks conserved residue(s) required for the propagation of feature annotation.</text>
</comment>
<dbReference type="EMBL" id="LIAE01007462">
    <property type="protein sequence ID" value="PAV79168.1"/>
    <property type="molecule type" value="Genomic_DNA"/>
</dbReference>
<gene>
    <name evidence="5" type="ORF">WR25_24175</name>
</gene>
<feature type="domain" description="Chitin-binding type-2" evidence="4">
    <location>
        <begin position="1"/>
        <end position="65"/>
    </location>
</feature>
<feature type="compositionally biased region" description="Low complexity" evidence="3">
    <location>
        <begin position="339"/>
        <end position="357"/>
    </location>
</feature>
<accession>A0A2A2KZ01</accession>
<dbReference type="Gene3D" id="4.10.400.10">
    <property type="entry name" value="Low-density Lipoprotein Receptor"/>
    <property type="match status" value="1"/>
</dbReference>
<dbReference type="SMART" id="SM00494">
    <property type="entry name" value="ChtBD2"/>
    <property type="match status" value="1"/>
</dbReference>
<feature type="region of interest" description="Disordered" evidence="3">
    <location>
        <begin position="282"/>
        <end position="323"/>
    </location>
</feature>
<dbReference type="GO" id="GO:0005576">
    <property type="term" value="C:extracellular region"/>
    <property type="evidence" value="ECO:0007669"/>
    <property type="project" value="InterPro"/>
</dbReference>
<feature type="disulfide bond" evidence="2">
    <location>
        <begin position="92"/>
        <end position="107"/>
    </location>
</feature>
<feature type="region of interest" description="Disordered" evidence="3">
    <location>
        <begin position="509"/>
        <end position="531"/>
    </location>
</feature>
<evidence type="ECO:0000256" key="2">
    <source>
        <dbReference type="PROSITE-ProRule" id="PRU00124"/>
    </source>
</evidence>
<dbReference type="SMART" id="SM00192">
    <property type="entry name" value="LDLa"/>
    <property type="match status" value="1"/>
</dbReference>
<dbReference type="Proteomes" id="UP000218231">
    <property type="component" value="Unassembled WGS sequence"/>
</dbReference>
<feature type="region of interest" description="Disordered" evidence="3">
    <location>
        <begin position="202"/>
        <end position="270"/>
    </location>
</feature>
<evidence type="ECO:0000313" key="5">
    <source>
        <dbReference type="EMBL" id="PAV79168.1"/>
    </source>
</evidence>
<dbReference type="PROSITE" id="PS50940">
    <property type="entry name" value="CHIT_BIND_II"/>
    <property type="match status" value="1"/>
</dbReference>
<feature type="compositionally biased region" description="Acidic residues" evidence="3">
    <location>
        <begin position="204"/>
        <end position="214"/>
    </location>
</feature>
<dbReference type="PROSITE" id="PS50068">
    <property type="entry name" value="LDLRA_2"/>
    <property type="match status" value="1"/>
</dbReference>
<dbReference type="STRING" id="2018661.A0A2A2KZ01"/>
<keyword evidence="1 2" id="KW-1015">Disulfide bond</keyword>
<dbReference type="SUPFAM" id="SSF57424">
    <property type="entry name" value="LDL receptor-like module"/>
    <property type="match status" value="1"/>
</dbReference>
<keyword evidence="6" id="KW-1185">Reference proteome</keyword>
<feature type="compositionally biased region" description="Polar residues" evidence="3">
    <location>
        <begin position="289"/>
        <end position="299"/>
    </location>
</feature>
<name>A0A2A2KZ01_9BILA</name>
<dbReference type="OrthoDB" id="2019384at2759"/>
<evidence type="ECO:0000313" key="6">
    <source>
        <dbReference type="Proteomes" id="UP000218231"/>
    </source>
</evidence>
<dbReference type="CDD" id="cd00112">
    <property type="entry name" value="LDLa"/>
    <property type="match status" value="1"/>
</dbReference>
<dbReference type="InterPro" id="IPR036055">
    <property type="entry name" value="LDL_receptor-like_sf"/>
</dbReference>
<dbReference type="GO" id="GO:0008061">
    <property type="term" value="F:chitin binding"/>
    <property type="evidence" value="ECO:0007669"/>
    <property type="project" value="InterPro"/>
</dbReference>
<evidence type="ECO:0000259" key="4">
    <source>
        <dbReference type="PROSITE" id="PS50940"/>
    </source>
</evidence>
<protein>
    <recommendedName>
        <fullName evidence="4">Chitin-binding type-2 domain-containing protein</fullName>
    </recommendedName>
</protein>
<feature type="region of interest" description="Disordered" evidence="3">
    <location>
        <begin position="337"/>
        <end position="410"/>
    </location>
</feature>
<comment type="caution">
    <text evidence="5">The sequence shown here is derived from an EMBL/GenBank/DDBJ whole genome shotgun (WGS) entry which is preliminary data.</text>
</comment>